<feature type="compositionally biased region" description="Low complexity" evidence="1">
    <location>
        <begin position="61"/>
        <end position="70"/>
    </location>
</feature>
<reference evidence="2 3" key="1">
    <citation type="journal article" date="2023" name="bioRxiv">
        <title>High-quality genome assemblies of four members of thePodospora anserinaspecies complex.</title>
        <authorList>
            <person name="Ament-Velasquez S.L."/>
            <person name="Vogan A.A."/>
            <person name="Wallerman O."/>
            <person name="Hartmann F."/>
            <person name="Gautier V."/>
            <person name="Silar P."/>
            <person name="Giraud T."/>
            <person name="Johannesson H."/>
        </authorList>
    </citation>
    <scope>NUCLEOTIDE SEQUENCE [LARGE SCALE GENOMIC DNA]</scope>
    <source>
        <strain evidence="2 3">CBS 415.72m</strain>
    </source>
</reference>
<keyword evidence="3" id="KW-1185">Reference proteome</keyword>
<protein>
    <submittedName>
        <fullName evidence="2">Uncharacterized protein</fullName>
    </submittedName>
</protein>
<feature type="region of interest" description="Disordered" evidence="1">
    <location>
        <begin position="27"/>
        <end position="76"/>
    </location>
</feature>
<accession>A0ABR0GVW1</accession>
<name>A0ABR0GVW1_9PEZI</name>
<proteinExistence type="predicted"/>
<evidence type="ECO:0000313" key="3">
    <source>
        <dbReference type="Proteomes" id="UP001323405"/>
    </source>
</evidence>
<evidence type="ECO:0000313" key="2">
    <source>
        <dbReference type="EMBL" id="KAK4659905.1"/>
    </source>
</evidence>
<sequence length="102" mass="11066">MRSIQGGKKWQNCFSEARTSVLSSESWQRSSVAKWGRNDRGNSLLSCRRGTANPRAALGPNSSNQSLSSSRRSEPKKFHGFSCGVLNLIAVLLSDVAKPVTA</sequence>
<comment type="caution">
    <text evidence="2">The sequence shown here is derived from an EMBL/GenBank/DDBJ whole genome shotgun (WGS) entry which is preliminary data.</text>
</comment>
<dbReference type="GeneID" id="87902470"/>
<dbReference type="EMBL" id="JAFFHA010000001">
    <property type="protein sequence ID" value="KAK4659905.1"/>
    <property type="molecule type" value="Genomic_DNA"/>
</dbReference>
<dbReference type="RefSeq" id="XP_062748875.1">
    <property type="nucleotide sequence ID" value="XM_062882968.1"/>
</dbReference>
<dbReference type="Proteomes" id="UP001323405">
    <property type="component" value="Unassembled WGS sequence"/>
</dbReference>
<gene>
    <name evidence="2" type="ORF">QC762_0013480</name>
</gene>
<organism evidence="2 3">
    <name type="scientific">Podospora pseudocomata</name>
    <dbReference type="NCBI Taxonomy" id="2093779"/>
    <lineage>
        <taxon>Eukaryota</taxon>
        <taxon>Fungi</taxon>
        <taxon>Dikarya</taxon>
        <taxon>Ascomycota</taxon>
        <taxon>Pezizomycotina</taxon>
        <taxon>Sordariomycetes</taxon>
        <taxon>Sordariomycetidae</taxon>
        <taxon>Sordariales</taxon>
        <taxon>Podosporaceae</taxon>
        <taxon>Podospora</taxon>
    </lineage>
</organism>
<evidence type="ECO:0000256" key="1">
    <source>
        <dbReference type="SAM" id="MobiDB-lite"/>
    </source>
</evidence>